<protein>
    <submittedName>
        <fullName evidence="2">DUF2726 domain-containing protein</fullName>
    </submittedName>
</protein>
<dbReference type="EMBL" id="SEZJ01000026">
    <property type="protein sequence ID" value="RYU42121.1"/>
    <property type="molecule type" value="Genomic_DNA"/>
</dbReference>
<dbReference type="Proteomes" id="UP000293465">
    <property type="component" value="Unassembled WGS sequence"/>
</dbReference>
<dbReference type="AlphaFoldDB" id="A0A4Q5K8I3"/>
<reference evidence="2 3" key="1">
    <citation type="submission" date="2019-02" db="EMBL/GenBank/DDBJ databases">
        <title>Genome sequences of Aliivibrio finisterrensis strains from farmed Atlantic salmon.</title>
        <authorList>
            <person name="Bowman J.P."/>
        </authorList>
    </citation>
    <scope>NUCLEOTIDE SEQUENCE [LARGE SCALE GENOMIC DNA]</scope>
    <source>
        <strain evidence="2 3">A32</strain>
    </source>
</reference>
<name>A0A4Q5K8I3_9GAMM</name>
<gene>
    <name evidence="2" type="ORF">ERW49_18270</name>
</gene>
<sequence length="330" mass="38032">MAGQFFTKLAKPKASTYNNRINTMLITFGVFGLKCNWFGKLVVSTCYASVICSSSYGEEMEKFYILMGSQAWAEILVLVKNEQTQLRNNSLEWKRISALLESEFIKYAGTEKSILIAKLCNDYIKLVLSGYLEISQSGIMQIESIGFKASLEQSESEALIFSKICNHYEEALNFQSSINTTKFEETSVSNKSHSSFARTDWLIPLFKSEQEEVFYEALKSTYPNFFVYPNVAVNNIFDYEQIKPHLQNSDRDYFLKAIIDFVVYNPSDHTPKFFFEVDSCYHDSAEARIRDNKKNNIFNAAGIKLHRIRLNSDTLMQKYDFMQEIKLVTA</sequence>
<proteinExistence type="predicted"/>
<organism evidence="2 3">
    <name type="scientific">Aliivibrio finisterrensis</name>
    <dbReference type="NCBI Taxonomy" id="511998"/>
    <lineage>
        <taxon>Bacteria</taxon>
        <taxon>Pseudomonadati</taxon>
        <taxon>Pseudomonadota</taxon>
        <taxon>Gammaproteobacteria</taxon>
        <taxon>Vibrionales</taxon>
        <taxon>Vibrionaceae</taxon>
        <taxon>Aliivibrio</taxon>
    </lineage>
</organism>
<accession>A0A4Q5K8I3</accession>
<evidence type="ECO:0000313" key="3">
    <source>
        <dbReference type="Proteomes" id="UP000293465"/>
    </source>
</evidence>
<dbReference type="Gene3D" id="3.40.960.10">
    <property type="entry name" value="VSR Endonuclease"/>
    <property type="match status" value="1"/>
</dbReference>
<feature type="domain" description="DUF2726" evidence="1">
    <location>
        <begin position="208"/>
        <end position="318"/>
    </location>
</feature>
<comment type="caution">
    <text evidence="2">The sequence shown here is derived from an EMBL/GenBank/DDBJ whole genome shotgun (WGS) entry which is preliminary data.</text>
</comment>
<dbReference type="OrthoDB" id="933869at2"/>
<evidence type="ECO:0000259" key="1">
    <source>
        <dbReference type="Pfam" id="PF10881"/>
    </source>
</evidence>
<dbReference type="Pfam" id="PF10881">
    <property type="entry name" value="DUF2726"/>
    <property type="match status" value="1"/>
</dbReference>
<dbReference type="InterPro" id="IPR024402">
    <property type="entry name" value="DUF2726"/>
</dbReference>
<evidence type="ECO:0000313" key="2">
    <source>
        <dbReference type="EMBL" id="RYU42121.1"/>
    </source>
</evidence>